<name>A0A101M2J6_PICGL</name>
<geneLocation type="mitochondrion" evidence="1"/>
<comment type="caution">
    <text evidence="1">The sequence shown here is derived from an EMBL/GenBank/DDBJ whole genome shotgun (WGS) entry which is preliminary data.</text>
</comment>
<reference evidence="1" key="1">
    <citation type="journal article" date="2015" name="Genome Biol. Evol.">
        <title>Organellar Genomes of White Spruce (Picea glauca): Assembly and Annotation.</title>
        <authorList>
            <person name="Jackman S.D."/>
            <person name="Warren R.L."/>
            <person name="Gibb E.A."/>
            <person name="Vandervalk B.P."/>
            <person name="Mohamadi H."/>
            <person name="Chu J."/>
            <person name="Raymond A."/>
            <person name="Pleasance S."/>
            <person name="Coope R."/>
            <person name="Wildung M.R."/>
            <person name="Ritland C.E."/>
            <person name="Bousquet J."/>
            <person name="Jones S.J."/>
            <person name="Bohlmann J."/>
            <person name="Birol I."/>
        </authorList>
    </citation>
    <scope>NUCLEOTIDE SEQUENCE [LARGE SCALE GENOMIC DNA]</scope>
    <source>
        <tissue evidence="1">Flushing bud</tissue>
    </source>
</reference>
<keyword evidence="1" id="KW-0496">Mitochondrion</keyword>
<protein>
    <submittedName>
        <fullName evidence="1">Uncharacterized protein</fullName>
    </submittedName>
</protein>
<sequence length="48" mass="5750">MTALATQSPDELQMRRRERSGVMHTRITRYVCFYDDPNKLDFHFTKVS</sequence>
<dbReference type="EMBL" id="LKAM01000002">
    <property type="protein sequence ID" value="KUM49680.1"/>
    <property type="molecule type" value="Genomic_DNA"/>
</dbReference>
<evidence type="ECO:0000313" key="1">
    <source>
        <dbReference type="EMBL" id="KUM49680.1"/>
    </source>
</evidence>
<dbReference type="AlphaFoldDB" id="A0A101M2J6"/>
<organism evidence="1">
    <name type="scientific">Picea glauca</name>
    <name type="common">White spruce</name>
    <name type="synonym">Pinus glauca</name>
    <dbReference type="NCBI Taxonomy" id="3330"/>
    <lineage>
        <taxon>Eukaryota</taxon>
        <taxon>Viridiplantae</taxon>
        <taxon>Streptophyta</taxon>
        <taxon>Embryophyta</taxon>
        <taxon>Tracheophyta</taxon>
        <taxon>Spermatophyta</taxon>
        <taxon>Pinopsida</taxon>
        <taxon>Pinidae</taxon>
        <taxon>Conifers I</taxon>
        <taxon>Pinales</taxon>
        <taxon>Pinaceae</taxon>
        <taxon>Picea</taxon>
    </lineage>
</organism>
<gene>
    <name evidence="1" type="ORF">ABT39_MTgene2906</name>
</gene>
<accession>A0A101M2J6</accession>
<proteinExistence type="predicted"/>